<evidence type="ECO:0000256" key="3">
    <source>
        <dbReference type="ARBA" id="ARBA00022448"/>
    </source>
</evidence>
<dbReference type="GO" id="GO:0030313">
    <property type="term" value="C:cell envelope"/>
    <property type="evidence" value="ECO:0007669"/>
    <property type="project" value="UniProtKB-SubCell"/>
</dbReference>
<dbReference type="PANTHER" id="PTHR30290">
    <property type="entry name" value="PERIPLASMIC BINDING COMPONENT OF ABC TRANSPORTER"/>
    <property type="match status" value="1"/>
</dbReference>
<dbReference type="PANTHER" id="PTHR30290:SF10">
    <property type="entry name" value="PERIPLASMIC OLIGOPEPTIDE-BINDING PROTEIN-RELATED"/>
    <property type="match status" value="1"/>
</dbReference>
<keyword evidence="7" id="KW-1185">Reference proteome</keyword>
<reference evidence="6" key="1">
    <citation type="journal article" date="2014" name="Int. J. Syst. Evol. Microbiol.">
        <title>Complete genome sequence of Corynebacterium casei LMG S-19264T (=DSM 44701T), isolated from a smear-ripened cheese.</title>
        <authorList>
            <consortium name="US DOE Joint Genome Institute (JGI-PGF)"/>
            <person name="Walter F."/>
            <person name="Albersmeier A."/>
            <person name="Kalinowski J."/>
            <person name="Ruckert C."/>
        </authorList>
    </citation>
    <scope>NUCLEOTIDE SEQUENCE</scope>
    <source>
        <strain evidence="6">JCM 4335</strain>
    </source>
</reference>
<gene>
    <name evidence="6" type="ORF">GCM10010249_30100</name>
</gene>
<keyword evidence="4" id="KW-0732">Signal</keyword>
<dbReference type="InterPro" id="IPR000914">
    <property type="entry name" value="SBP_5_dom"/>
</dbReference>
<evidence type="ECO:0000256" key="2">
    <source>
        <dbReference type="ARBA" id="ARBA00005695"/>
    </source>
</evidence>
<feature type="domain" description="Solute-binding protein family 5" evidence="5">
    <location>
        <begin position="64"/>
        <end position="423"/>
    </location>
</feature>
<dbReference type="EMBL" id="BMSV01000005">
    <property type="protein sequence ID" value="GGQ09500.1"/>
    <property type="molecule type" value="Genomic_DNA"/>
</dbReference>
<protein>
    <submittedName>
        <fullName evidence="6">Peptide-binding protein</fullName>
    </submittedName>
</protein>
<name>A0A918EL01_9ACTN</name>
<comment type="subcellular location">
    <subcellularLocation>
        <location evidence="1">Cell envelope</location>
    </subcellularLocation>
</comment>
<dbReference type="GO" id="GO:0042597">
    <property type="term" value="C:periplasmic space"/>
    <property type="evidence" value="ECO:0007669"/>
    <property type="project" value="UniProtKB-ARBA"/>
</dbReference>
<reference evidence="6" key="2">
    <citation type="submission" date="2020-09" db="EMBL/GenBank/DDBJ databases">
        <authorList>
            <person name="Sun Q."/>
            <person name="Ohkuma M."/>
        </authorList>
    </citation>
    <scope>NUCLEOTIDE SEQUENCE</scope>
    <source>
        <strain evidence="6">JCM 4335</strain>
    </source>
</reference>
<keyword evidence="3" id="KW-0813">Transport</keyword>
<evidence type="ECO:0000256" key="4">
    <source>
        <dbReference type="ARBA" id="ARBA00022729"/>
    </source>
</evidence>
<dbReference type="Pfam" id="PF00496">
    <property type="entry name" value="SBP_bac_5"/>
    <property type="match status" value="1"/>
</dbReference>
<dbReference type="GO" id="GO:1904680">
    <property type="term" value="F:peptide transmembrane transporter activity"/>
    <property type="evidence" value="ECO:0007669"/>
    <property type="project" value="TreeGrafter"/>
</dbReference>
<dbReference type="Gene3D" id="3.10.105.10">
    <property type="entry name" value="Dipeptide-binding Protein, Domain 3"/>
    <property type="match status" value="1"/>
</dbReference>
<dbReference type="AlphaFoldDB" id="A0A918EL01"/>
<evidence type="ECO:0000256" key="1">
    <source>
        <dbReference type="ARBA" id="ARBA00004196"/>
    </source>
</evidence>
<dbReference type="InterPro" id="IPR039424">
    <property type="entry name" value="SBP_5"/>
</dbReference>
<evidence type="ECO:0000259" key="5">
    <source>
        <dbReference type="Pfam" id="PF00496"/>
    </source>
</evidence>
<dbReference type="Gene3D" id="3.40.190.10">
    <property type="entry name" value="Periplasmic binding protein-like II"/>
    <property type="match status" value="1"/>
</dbReference>
<proteinExistence type="inferred from homology"/>
<dbReference type="Proteomes" id="UP000654123">
    <property type="component" value="Unassembled WGS sequence"/>
</dbReference>
<evidence type="ECO:0000313" key="6">
    <source>
        <dbReference type="EMBL" id="GGQ09500.1"/>
    </source>
</evidence>
<dbReference type="PIRSF" id="PIRSF002741">
    <property type="entry name" value="MppA"/>
    <property type="match status" value="1"/>
</dbReference>
<accession>A0A918EL01</accession>
<dbReference type="GO" id="GO:0043190">
    <property type="term" value="C:ATP-binding cassette (ABC) transporter complex"/>
    <property type="evidence" value="ECO:0007669"/>
    <property type="project" value="InterPro"/>
</dbReference>
<evidence type="ECO:0000313" key="7">
    <source>
        <dbReference type="Proteomes" id="UP000654123"/>
    </source>
</evidence>
<dbReference type="GO" id="GO:0015833">
    <property type="term" value="P:peptide transport"/>
    <property type="evidence" value="ECO:0007669"/>
    <property type="project" value="TreeGrafter"/>
</dbReference>
<sequence>MALLLVSGCRSVPDEGGGGAPIVIGTANVLTHLDPAGAYDSGSWALYSNVYQSLLTFEPGAPAPRPDAAEKCGFTDSGLLTYRCLLRDGLEFSNGKRVTGTAVKHSFDRILRINDPLGPGPLLANLESVEAHGSVVTFHLKTADATWPSKIATGAGSIVDPSVYPSDELRTVREVTGSGPYVISSRSEDRIDLEPNPRYQGAVPGGGGAPIRIRYYQEAQEVEAAWRAGTVDVAYRGLPSATLAKLDENSPDLRLSIGQSTEAHYLAVNLRRKGNPLADVAARRAVAALVDRGHLAGTVYGRTVTPLYSLIPQGITGHSTAFFDAYPEADPRYARRLLASAGIPTPARFTLGHQSGTAALEAKELERQLEALGVFEVTLVEEPDWPTYQKRYARGEFDAFLTGWSPDFPDPETFTQPLVGPDNVLNNGFSSPEISTAIRKTQQQTDRALTMDQFRVIQRAVATSVPLVPLWQKKDYVVTRPDVGGGQYLADGTGICRLWELSRL</sequence>
<organism evidence="6 7">
    <name type="scientific">Streptomyces roseolilacinus</name>
    <dbReference type="NCBI Taxonomy" id="66904"/>
    <lineage>
        <taxon>Bacteria</taxon>
        <taxon>Bacillati</taxon>
        <taxon>Actinomycetota</taxon>
        <taxon>Actinomycetes</taxon>
        <taxon>Kitasatosporales</taxon>
        <taxon>Streptomycetaceae</taxon>
        <taxon>Streptomyces</taxon>
    </lineage>
</organism>
<comment type="similarity">
    <text evidence="2">Belongs to the bacterial solute-binding protein 5 family.</text>
</comment>
<dbReference type="InterPro" id="IPR030678">
    <property type="entry name" value="Peptide/Ni-bd"/>
</dbReference>
<dbReference type="SUPFAM" id="SSF53850">
    <property type="entry name" value="Periplasmic binding protein-like II"/>
    <property type="match status" value="1"/>
</dbReference>
<comment type="caution">
    <text evidence="6">The sequence shown here is derived from an EMBL/GenBank/DDBJ whole genome shotgun (WGS) entry which is preliminary data.</text>
</comment>